<organism evidence="2 3">
    <name type="scientific">Glaciibacter psychrotolerans</name>
    <dbReference type="NCBI Taxonomy" id="670054"/>
    <lineage>
        <taxon>Bacteria</taxon>
        <taxon>Bacillati</taxon>
        <taxon>Actinomycetota</taxon>
        <taxon>Actinomycetes</taxon>
        <taxon>Micrococcales</taxon>
        <taxon>Microbacteriaceae</taxon>
        <taxon>Glaciibacter</taxon>
    </lineage>
</organism>
<proteinExistence type="predicted"/>
<evidence type="ECO:0000313" key="3">
    <source>
        <dbReference type="Proteomes" id="UP000537260"/>
    </source>
</evidence>
<reference evidence="2 3" key="1">
    <citation type="submission" date="2020-07" db="EMBL/GenBank/DDBJ databases">
        <title>Sequencing the genomes of 1000 actinobacteria strains.</title>
        <authorList>
            <person name="Klenk H.-P."/>
        </authorList>
    </citation>
    <scope>NUCLEOTIDE SEQUENCE [LARGE SCALE GENOMIC DNA]</scope>
    <source>
        <strain evidence="2 3">LI1</strain>
    </source>
</reference>
<dbReference type="Gene3D" id="3.10.180.10">
    <property type="entry name" value="2,3-Dihydroxybiphenyl 1,2-Dioxygenase, domain 1"/>
    <property type="match status" value="1"/>
</dbReference>
<evidence type="ECO:0000259" key="1">
    <source>
        <dbReference type="PROSITE" id="PS51819"/>
    </source>
</evidence>
<dbReference type="InterPro" id="IPR029068">
    <property type="entry name" value="Glyas_Bleomycin-R_OHBP_Dase"/>
</dbReference>
<dbReference type="InterPro" id="IPR004360">
    <property type="entry name" value="Glyas_Fos-R_dOase_dom"/>
</dbReference>
<dbReference type="GO" id="GO:0016829">
    <property type="term" value="F:lyase activity"/>
    <property type="evidence" value="ECO:0007669"/>
    <property type="project" value="UniProtKB-KW"/>
</dbReference>
<dbReference type="PROSITE" id="PS51819">
    <property type="entry name" value="VOC"/>
    <property type="match status" value="1"/>
</dbReference>
<protein>
    <submittedName>
        <fullName evidence="2">Putative enzyme related to lactoylglutathione lyase</fullName>
    </submittedName>
</protein>
<dbReference type="AlphaFoldDB" id="A0A7Z0EHF8"/>
<sequence>MRVKMCSIHVDDPLTAFEFYTNTLGFEELMVMPEYQLYVVQSREDPLLGLLLEPSDNSVAEAYKKGLRKLGVPAIVFGTADVQAEFERLRALNVHFEQEPSTDASGTTAIFDDSCGNLIQLHQD</sequence>
<keyword evidence="2" id="KW-0456">Lyase</keyword>
<gene>
    <name evidence="2" type="ORF">HNR05_003101</name>
</gene>
<comment type="caution">
    <text evidence="2">The sequence shown here is derived from an EMBL/GenBank/DDBJ whole genome shotgun (WGS) entry which is preliminary data.</text>
</comment>
<dbReference type="Proteomes" id="UP000537260">
    <property type="component" value="Unassembled WGS sequence"/>
</dbReference>
<dbReference type="Pfam" id="PF00903">
    <property type="entry name" value="Glyoxalase"/>
    <property type="match status" value="1"/>
</dbReference>
<name>A0A7Z0EHF8_9MICO</name>
<dbReference type="PANTHER" id="PTHR36437">
    <property type="entry name" value="GLYOXALASE/BLEOMYCIN RESISTANCE PROTEIN/DIOXYGENASE"/>
    <property type="match status" value="1"/>
</dbReference>
<dbReference type="RefSeq" id="WP_179579928.1">
    <property type="nucleotide sequence ID" value="NZ_JACCFM010000001.1"/>
</dbReference>
<dbReference type="PANTHER" id="PTHR36437:SF2">
    <property type="entry name" value="GLYOXALASE_BLEOMYCIN RESISTANCE PROTEIN_DIOXYGENASE"/>
    <property type="match status" value="1"/>
</dbReference>
<feature type="domain" description="VOC" evidence="1">
    <location>
        <begin position="2"/>
        <end position="124"/>
    </location>
</feature>
<accession>A0A7Z0EHF8</accession>
<dbReference type="SUPFAM" id="SSF54593">
    <property type="entry name" value="Glyoxalase/Bleomycin resistance protein/Dihydroxybiphenyl dioxygenase"/>
    <property type="match status" value="1"/>
</dbReference>
<dbReference type="InterPro" id="IPR037523">
    <property type="entry name" value="VOC_core"/>
</dbReference>
<keyword evidence="3" id="KW-1185">Reference proteome</keyword>
<evidence type="ECO:0000313" key="2">
    <source>
        <dbReference type="EMBL" id="NYJ21310.1"/>
    </source>
</evidence>
<dbReference type="EMBL" id="JACCFM010000001">
    <property type="protein sequence ID" value="NYJ21310.1"/>
    <property type="molecule type" value="Genomic_DNA"/>
</dbReference>